<dbReference type="Proteomes" id="UP001066276">
    <property type="component" value="Chromosome 4_1"/>
</dbReference>
<name>A0AAV7T329_PLEWA</name>
<evidence type="ECO:0000313" key="2">
    <source>
        <dbReference type="Proteomes" id="UP001066276"/>
    </source>
</evidence>
<sequence>MDGTGKLEKPHCDITLEGRTVGVLAGSGSLLILIEKVTYEAQFEGTMEDLQLEDLKAAGYGEKRIEIIVEEDEDVFVVGEFALAKNEWPEAVENDDQYEELKHLIGNGWRQMRELGKEVMSYTMVKEELIIQGFKILR</sequence>
<reference evidence="1" key="1">
    <citation type="journal article" date="2022" name="bioRxiv">
        <title>Sequencing and chromosome-scale assembly of the giantPleurodeles waltlgenome.</title>
        <authorList>
            <person name="Brown T."/>
            <person name="Elewa A."/>
            <person name="Iarovenko S."/>
            <person name="Subramanian E."/>
            <person name="Araus A.J."/>
            <person name="Petzold A."/>
            <person name="Susuki M."/>
            <person name="Suzuki K.-i.T."/>
            <person name="Hayashi T."/>
            <person name="Toyoda A."/>
            <person name="Oliveira C."/>
            <person name="Osipova E."/>
            <person name="Leigh N.D."/>
            <person name="Simon A."/>
            <person name="Yun M.H."/>
        </authorList>
    </citation>
    <scope>NUCLEOTIDE SEQUENCE</scope>
    <source>
        <strain evidence="1">20211129_DDA</strain>
        <tissue evidence="1">Liver</tissue>
    </source>
</reference>
<gene>
    <name evidence="1" type="ORF">NDU88_002376</name>
</gene>
<comment type="caution">
    <text evidence="1">The sequence shown here is derived from an EMBL/GenBank/DDBJ whole genome shotgun (WGS) entry which is preliminary data.</text>
</comment>
<accession>A0AAV7T329</accession>
<keyword evidence="2" id="KW-1185">Reference proteome</keyword>
<dbReference type="AlphaFoldDB" id="A0AAV7T329"/>
<organism evidence="1 2">
    <name type="scientific">Pleurodeles waltl</name>
    <name type="common">Iberian ribbed newt</name>
    <dbReference type="NCBI Taxonomy" id="8319"/>
    <lineage>
        <taxon>Eukaryota</taxon>
        <taxon>Metazoa</taxon>
        <taxon>Chordata</taxon>
        <taxon>Craniata</taxon>
        <taxon>Vertebrata</taxon>
        <taxon>Euteleostomi</taxon>
        <taxon>Amphibia</taxon>
        <taxon>Batrachia</taxon>
        <taxon>Caudata</taxon>
        <taxon>Salamandroidea</taxon>
        <taxon>Salamandridae</taxon>
        <taxon>Pleurodelinae</taxon>
        <taxon>Pleurodeles</taxon>
    </lineage>
</organism>
<protein>
    <submittedName>
        <fullName evidence="1">Uncharacterized protein</fullName>
    </submittedName>
</protein>
<dbReference type="EMBL" id="JANPWB010000007">
    <property type="protein sequence ID" value="KAJ1170501.1"/>
    <property type="molecule type" value="Genomic_DNA"/>
</dbReference>
<evidence type="ECO:0000313" key="1">
    <source>
        <dbReference type="EMBL" id="KAJ1170501.1"/>
    </source>
</evidence>
<proteinExistence type="predicted"/>